<evidence type="ECO:0000256" key="4">
    <source>
        <dbReference type="ARBA" id="ARBA00022989"/>
    </source>
</evidence>
<feature type="transmembrane region" description="Helical" evidence="6">
    <location>
        <begin position="205"/>
        <end position="229"/>
    </location>
</feature>
<dbReference type="GO" id="GO:0030026">
    <property type="term" value="P:intracellular manganese ion homeostasis"/>
    <property type="evidence" value="ECO:0007669"/>
    <property type="project" value="EnsemblFungi"/>
</dbReference>
<dbReference type="OrthoDB" id="73465at2759"/>
<evidence type="ECO:0000256" key="3">
    <source>
        <dbReference type="ARBA" id="ARBA00022692"/>
    </source>
</evidence>
<dbReference type="GO" id="GO:0005384">
    <property type="term" value="F:manganese ion transmembrane transporter activity"/>
    <property type="evidence" value="ECO:0007669"/>
    <property type="project" value="EnsemblFungi"/>
</dbReference>
<accession>A0A1E4TL82</accession>
<evidence type="ECO:0000256" key="1">
    <source>
        <dbReference type="ARBA" id="ARBA00004127"/>
    </source>
</evidence>
<gene>
    <name evidence="7" type="ORF">CANCADRAFT_14220</name>
</gene>
<evidence type="ECO:0000313" key="7">
    <source>
        <dbReference type="EMBL" id="ODV92526.1"/>
    </source>
</evidence>
<keyword evidence="5 6" id="KW-0472">Membrane</keyword>
<dbReference type="Pfam" id="PF01988">
    <property type="entry name" value="VIT1"/>
    <property type="match status" value="1"/>
</dbReference>
<feature type="non-terminal residue" evidence="7">
    <location>
        <position position="1"/>
    </location>
</feature>
<sequence length="232" mass="24729">SSSSGWQSFVSPRVVSDMVIGLSDGLTVPFALTAGLSSLGDSHLVITGGFAELVSGAISMGLGGYLAAKGETDYYMSAIEREKRDLESDSMELPLAVADIFAPYNLSEATVDAITQDLRDRPDQVSKFIVKFGHGIEEPSDGRQFSSALTIGLSYFIGGFVPMLPYFFTSTVRDGLMLSSIVMAFTLFLFGYIKTIITMDTKNAAVCIWGGVGMMLVGGFAAGAAYLLVLYI</sequence>
<comment type="subcellular location">
    <subcellularLocation>
        <location evidence="1">Endomembrane system</location>
        <topology evidence="1">Multi-pass membrane protein</topology>
    </subcellularLocation>
</comment>
<dbReference type="GO" id="GO:1990461">
    <property type="term" value="P:detoxification of iron ion"/>
    <property type="evidence" value="ECO:0007669"/>
    <property type="project" value="EnsemblFungi"/>
</dbReference>
<organism evidence="7 8">
    <name type="scientific">Tortispora caseinolytica NRRL Y-17796</name>
    <dbReference type="NCBI Taxonomy" id="767744"/>
    <lineage>
        <taxon>Eukaryota</taxon>
        <taxon>Fungi</taxon>
        <taxon>Dikarya</taxon>
        <taxon>Ascomycota</taxon>
        <taxon>Saccharomycotina</taxon>
        <taxon>Trigonopsidomycetes</taxon>
        <taxon>Trigonopsidales</taxon>
        <taxon>Trigonopsidaceae</taxon>
        <taxon>Tortispora</taxon>
    </lineage>
</organism>
<dbReference type="GO" id="GO:0000329">
    <property type="term" value="C:fungal-type vacuole membrane"/>
    <property type="evidence" value="ECO:0007669"/>
    <property type="project" value="EnsemblFungi"/>
</dbReference>
<evidence type="ECO:0000256" key="5">
    <source>
        <dbReference type="ARBA" id="ARBA00023136"/>
    </source>
</evidence>
<evidence type="ECO:0000313" key="8">
    <source>
        <dbReference type="Proteomes" id="UP000095023"/>
    </source>
</evidence>
<dbReference type="Proteomes" id="UP000095023">
    <property type="component" value="Unassembled WGS sequence"/>
</dbReference>
<proteinExistence type="inferred from homology"/>
<keyword evidence="4 6" id="KW-1133">Transmembrane helix</keyword>
<dbReference type="PANTHER" id="PTHR31851">
    <property type="entry name" value="FE(2+)/MN(2+) TRANSPORTER PCL1"/>
    <property type="match status" value="1"/>
</dbReference>
<dbReference type="GO" id="GO:0006874">
    <property type="term" value="P:intracellular calcium ion homeostasis"/>
    <property type="evidence" value="ECO:0007669"/>
    <property type="project" value="EnsemblFungi"/>
</dbReference>
<dbReference type="GO" id="GO:0005794">
    <property type="term" value="C:Golgi apparatus"/>
    <property type="evidence" value="ECO:0007669"/>
    <property type="project" value="EnsemblFungi"/>
</dbReference>
<reference evidence="8" key="1">
    <citation type="submission" date="2016-02" db="EMBL/GenBank/DDBJ databases">
        <title>Comparative genomics of biotechnologically important yeasts.</title>
        <authorList>
            <consortium name="DOE Joint Genome Institute"/>
            <person name="Riley R."/>
            <person name="Haridas S."/>
            <person name="Wolfe K.H."/>
            <person name="Lopes M.R."/>
            <person name="Hittinger C.T."/>
            <person name="Goker M."/>
            <person name="Salamov A."/>
            <person name="Wisecaver J."/>
            <person name="Long T.M."/>
            <person name="Aerts A.L."/>
            <person name="Barry K."/>
            <person name="Choi C."/>
            <person name="Clum A."/>
            <person name="Coughlan A.Y."/>
            <person name="Deshpande S."/>
            <person name="Douglass A.P."/>
            <person name="Hanson S.J."/>
            <person name="Klenk H.-P."/>
            <person name="Labutti K."/>
            <person name="Lapidus A."/>
            <person name="Lindquist E."/>
            <person name="Lipzen A."/>
            <person name="Meier-Kolthoff J.P."/>
            <person name="Ohm R.A."/>
            <person name="Otillar R.P."/>
            <person name="Pangilinan J."/>
            <person name="Peng Y."/>
            <person name="Rokas A."/>
            <person name="Rosa C.A."/>
            <person name="Scheuner C."/>
            <person name="Sibirny A.A."/>
            <person name="Slot J.C."/>
            <person name="Stielow J.B."/>
            <person name="Sun H."/>
            <person name="Kurtzman C.P."/>
            <person name="Blackwell M."/>
            <person name="Jeffries T.W."/>
            <person name="Grigoriev I.V."/>
        </authorList>
    </citation>
    <scope>NUCLEOTIDE SEQUENCE [LARGE SCALE GENOMIC DNA]</scope>
    <source>
        <strain evidence="8">NRRL Y-17796</strain>
    </source>
</reference>
<feature type="transmembrane region" description="Helical" evidence="6">
    <location>
        <begin position="148"/>
        <end position="169"/>
    </location>
</feature>
<dbReference type="GO" id="GO:0015093">
    <property type="term" value="F:ferrous iron transmembrane transporter activity"/>
    <property type="evidence" value="ECO:0007669"/>
    <property type="project" value="EnsemblFungi"/>
</dbReference>
<comment type="similarity">
    <text evidence="2">Belongs to the CCC1 family.</text>
</comment>
<feature type="transmembrane region" description="Helical" evidence="6">
    <location>
        <begin position="175"/>
        <end position="193"/>
    </location>
</feature>
<dbReference type="CDD" id="cd02435">
    <property type="entry name" value="CCC1"/>
    <property type="match status" value="1"/>
</dbReference>
<protein>
    <recommendedName>
        <fullName evidence="9">DUF125-domain-containing protein</fullName>
    </recommendedName>
</protein>
<dbReference type="AlphaFoldDB" id="A0A1E4TL82"/>
<name>A0A1E4TL82_9ASCO</name>
<dbReference type="GO" id="GO:0006879">
    <property type="term" value="P:intracellular iron ion homeostasis"/>
    <property type="evidence" value="ECO:0007669"/>
    <property type="project" value="EnsemblFungi"/>
</dbReference>
<dbReference type="InterPro" id="IPR008217">
    <property type="entry name" value="Ccc1_fam"/>
</dbReference>
<feature type="non-terminal residue" evidence="7">
    <location>
        <position position="232"/>
    </location>
</feature>
<dbReference type="EMBL" id="KV453841">
    <property type="protein sequence ID" value="ODV92526.1"/>
    <property type="molecule type" value="Genomic_DNA"/>
</dbReference>
<evidence type="ECO:0008006" key="9">
    <source>
        <dbReference type="Google" id="ProtNLM"/>
    </source>
</evidence>
<keyword evidence="8" id="KW-1185">Reference proteome</keyword>
<evidence type="ECO:0000256" key="6">
    <source>
        <dbReference type="SAM" id="Phobius"/>
    </source>
</evidence>
<evidence type="ECO:0000256" key="2">
    <source>
        <dbReference type="ARBA" id="ARBA00007049"/>
    </source>
</evidence>
<keyword evidence="3 6" id="KW-0812">Transmembrane</keyword>